<evidence type="ECO:0000256" key="3">
    <source>
        <dbReference type="ARBA" id="ARBA00022801"/>
    </source>
</evidence>
<keyword evidence="3" id="KW-0378">Hydrolase</keyword>
<dbReference type="GO" id="GO:0016779">
    <property type="term" value="F:nucleotidyltransferase activity"/>
    <property type="evidence" value="ECO:0007669"/>
    <property type="project" value="UniProtKB-KW"/>
</dbReference>
<proteinExistence type="predicted"/>
<comment type="caution">
    <text evidence="5">The sequence shown here is derived from an EMBL/GenBank/DDBJ whole genome shotgun (WGS) entry which is preliminary data.</text>
</comment>
<dbReference type="NCBIfam" id="TIGR00125">
    <property type="entry name" value="cyt_tran_rel"/>
    <property type="match status" value="1"/>
</dbReference>
<dbReference type="SUPFAM" id="SSF52374">
    <property type="entry name" value="Nucleotidylyl transferase"/>
    <property type="match status" value="1"/>
</dbReference>
<dbReference type="PROSITE" id="PS51462">
    <property type="entry name" value="NUDIX"/>
    <property type="match status" value="1"/>
</dbReference>
<dbReference type="Gene3D" id="3.90.79.10">
    <property type="entry name" value="Nucleoside Triphosphate Pyrophosphohydrolase"/>
    <property type="match status" value="1"/>
</dbReference>
<dbReference type="AlphaFoldDB" id="A0A1X4G8X6"/>
<dbReference type="RefSeq" id="WP_085727638.1">
    <property type="nucleotide sequence ID" value="NZ_NBYN01000029.1"/>
</dbReference>
<sequence length="339" mass="39510">MQTQYQYGIYIGRFQPFHLGHLRTLNLALQKAEEVILILGSYRAAADTRNPWQLEERIAMIQACLDHQTRQRIHFVPVRDWLYSDNLWLAAIQQKVQEITEGSESIVVMGHHKDASSYYLHLFPQWDFLETGYYLNLHSRQIRAAYFTGQEQDYRDKLPPVITHFLEQFKTSDRYQQLCEEYRFLQEYQQAWKKAPYPPVFVTMDAVVVQSGHVLMVRRKARPGLGLMALPGGFLRQEETLVEGMLRELKEETRLKVPLPVLRGSIVDSQVFDAPGRSLRGRTITHAYFLQLSGEELPAVKGSDDAQKAKWISLADLYAQEEQIYEDHLQIIQHFVSRV</sequence>
<protein>
    <submittedName>
        <fullName evidence="5">ADP-ribose pyrophosphatase</fullName>
    </submittedName>
</protein>
<keyword evidence="1" id="KW-0808">Transferase</keyword>
<evidence type="ECO:0000313" key="5">
    <source>
        <dbReference type="EMBL" id="OSO93016.1"/>
    </source>
</evidence>
<dbReference type="NCBIfam" id="NF003791">
    <property type="entry name" value="PRK05379.2-3"/>
    <property type="match status" value="1"/>
</dbReference>
<evidence type="ECO:0000256" key="2">
    <source>
        <dbReference type="ARBA" id="ARBA00022695"/>
    </source>
</evidence>
<dbReference type="PROSITE" id="PS00893">
    <property type="entry name" value="NUDIX_BOX"/>
    <property type="match status" value="1"/>
</dbReference>
<dbReference type="Pfam" id="PF01467">
    <property type="entry name" value="CTP_transf_like"/>
    <property type="match status" value="1"/>
</dbReference>
<dbReference type="InterPro" id="IPR015797">
    <property type="entry name" value="NUDIX_hydrolase-like_dom_sf"/>
</dbReference>
<dbReference type="SUPFAM" id="SSF55811">
    <property type="entry name" value="Nudix"/>
    <property type="match status" value="1"/>
</dbReference>
<dbReference type="Gene3D" id="3.40.50.620">
    <property type="entry name" value="HUPs"/>
    <property type="match status" value="1"/>
</dbReference>
<dbReference type="PANTHER" id="PTHR21342">
    <property type="entry name" value="PHOSPHOPANTETHEINE ADENYLYLTRANSFERASE"/>
    <property type="match status" value="1"/>
</dbReference>
<feature type="domain" description="Nudix hydrolase" evidence="4">
    <location>
        <begin position="196"/>
        <end position="335"/>
    </location>
</feature>
<evidence type="ECO:0000259" key="4">
    <source>
        <dbReference type="PROSITE" id="PS51462"/>
    </source>
</evidence>
<dbReference type="NCBIfam" id="NF003788">
    <property type="entry name" value="PRK05379.1-5"/>
    <property type="match status" value="1"/>
</dbReference>
<organism evidence="5 6">
    <name type="scientific">Cylindrospermopsis raciborskii CENA303</name>
    <dbReference type="NCBI Taxonomy" id="1170769"/>
    <lineage>
        <taxon>Bacteria</taxon>
        <taxon>Bacillati</taxon>
        <taxon>Cyanobacteriota</taxon>
        <taxon>Cyanophyceae</taxon>
        <taxon>Nostocales</taxon>
        <taxon>Aphanizomenonaceae</taxon>
        <taxon>Cylindrospermopsis</taxon>
    </lineage>
</organism>
<dbReference type="EMBL" id="NBYN01000029">
    <property type="protein sequence ID" value="OSO93016.1"/>
    <property type="molecule type" value="Genomic_DNA"/>
</dbReference>
<name>A0A1X4G8X6_9CYAN</name>
<keyword evidence="2" id="KW-0548">Nucleotidyltransferase</keyword>
<dbReference type="InterPro" id="IPR020084">
    <property type="entry name" value="NUDIX_hydrolase_CS"/>
</dbReference>
<evidence type="ECO:0000313" key="6">
    <source>
        <dbReference type="Proteomes" id="UP000192997"/>
    </source>
</evidence>
<reference evidence="6" key="1">
    <citation type="submission" date="2017-04" db="EMBL/GenBank/DDBJ databases">
        <authorList>
            <person name="Abreu V.A."/>
            <person name="Popin R.V."/>
            <person name="Rigonato J."/>
            <person name="Andreote A.P."/>
            <person name="Schaker P.C."/>
            <person name="Hoff-Risseti C."/>
            <person name="Alvarenga D.O."/>
            <person name="Varani A.M."/>
            <person name="Fiore M.F."/>
        </authorList>
    </citation>
    <scope>NUCLEOTIDE SEQUENCE [LARGE SCALE GENOMIC DNA]</scope>
    <source>
        <strain evidence="6">CENA303</strain>
    </source>
</reference>
<dbReference type="GO" id="GO:0016787">
    <property type="term" value="F:hydrolase activity"/>
    <property type="evidence" value="ECO:0007669"/>
    <property type="project" value="UniProtKB-KW"/>
</dbReference>
<accession>A0A1X4G8X6</accession>
<dbReference type="InterPro" id="IPR004821">
    <property type="entry name" value="Cyt_trans-like"/>
</dbReference>
<dbReference type="NCBIfam" id="NF003786">
    <property type="entry name" value="PRK05379.1-2"/>
    <property type="match status" value="1"/>
</dbReference>
<dbReference type="Pfam" id="PF00293">
    <property type="entry name" value="NUDIX"/>
    <property type="match status" value="1"/>
</dbReference>
<dbReference type="InterPro" id="IPR000086">
    <property type="entry name" value="NUDIX_hydrolase_dom"/>
</dbReference>
<dbReference type="CDD" id="cd18873">
    <property type="entry name" value="NUDIX_NadM_like"/>
    <property type="match status" value="1"/>
</dbReference>
<evidence type="ECO:0000256" key="1">
    <source>
        <dbReference type="ARBA" id="ARBA00022679"/>
    </source>
</evidence>
<dbReference type="InterPro" id="IPR014729">
    <property type="entry name" value="Rossmann-like_a/b/a_fold"/>
</dbReference>
<dbReference type="Proteomes" id="UP000192997">
    <property type="component" value="Unassembled WGS sequence"/>
</dbReference>
<dbReference type="PANTHER" id="PTHR21342:SF0">
    <property type="entry name" value="BIFUNCTIONAL NMN ADENYLYLTRANSFERASE_NUDIX HYDROLASE"/>
    <property type="match status" value="1"/>
</dbReference>
<gene>
    <name evidence="5" type="ORF">B7O87_06040</name>
</gene>